<feature type="non-terminal residue" evidence="1">
    <location>
        <position position="1"/>
    </location>
</feature>
<feature type="non-terminal residue" evidence="1">
    <location>
        <position position="209"/>
    </location>
</feature>
<protein>
    <submittedName>
        <fullName evidence="1">Uncharacterized protein</fullName>
    </submittedName>
</protein>
<evidence type="ECO:0000313" key="2">
    <source>
        <dbReference type="Proteomes" id="UP001597083"/>
    </source>
</evidence>
<reference evidence="2" key="1">
    <citation type="journal article" date="2019" name="Int. J. Syst. Evol. Microbiol.">
        <title>The Global Catalogue of Microorganisms (GCM) 10K type strain sequencing project: providing services to taxonomists for standard genome sequencing and annotation.</title>
        <authorList>
            <consortium name="The Broad Institute Genomics Platform"/>
            <consortium name="The Broad Institute Genome Sequencing Center for Infectious Disease"/>
            <person name="Wu L."/>
            <person name="Ma J."/>
        </authorList>
    </citation>
    <scope>NUCLEOTIDE SEQUENCE [LARGE SCALE GENOMIC DNA]</scope>
    <source>
        <strain evidence="2">JCM 31696</strain>
    </source>
</reference>
<comment type="caution">
    <text evidence="1">The sequence shown here is derived from an EMBL/GenBank/DDBJ whole genome shotgun (WGS) entry which is preliminary data.</text>
</comment>
<dbReference type="EMBL" id="JBHTIR010001640">
    <property type="protein sequence ID" value="MFD0852794.1"/>
    <property type="molecule type" value="Genomic_DNA"/>
</dbReference>
<name>A0ABW3CE73_9ACTN</name>
<organism evidence="1 2">
    <name type="scientific">Actinomadura adrarensis</name>
    <dbReference type="NCBI Taxonomy" id="1819600"/>
    <lineage>
        <taxon>Bacteria</taxon>
        <taxon>Bacillati</taxon>
        <taxon>Actinomycetota</taxon>
        <taxon>Actinomycetes</taxon>
        <taxon>Streptosporangiales</taxon>
        <taxon>Thermomonosporaceae</taxon>
        <taxon>Actinomadura</taxon>
    </lineage>
</organism>
<evidence type="ECO:0000313" key="1">
    <source>
        <dbReference type="EMBL" id="MFD0852794.1"/>
    </source>
</evidence>
<gene>
    <name evidence="1" type="ORF">ACFQ07_11190</name>
</gene>
<keyword evidence="2" id="KW-1185">Reference proteome</keyword>
<proteinExistence type="predicted"/>
<dbReference type="Proteomes" id="UP001597083">
    <property type="component" value="Unassembled WGS sequence"/>
</dbReference>
<accession>A0ABW3CE73</accession>
<sequence length="209" mass="23899">RNNPMYSDYQHILDSITDAKYYDDMNAFDNLALESQTSELKWEVEGDEVDPYIIDISDINPSGRKIGQIRFTVDGYGFNSVSLVQLRDNSRYKTEGMVIINPYKTTEAIVSIPSYAKIENDISKSYSKYDEKYFYKIKSIVSDTEAEVIDNTLSDGDKVMIFTTDGEDYVRYQNNAWETILSVSKIKTDTTPTLYTVRNTANGTVELLD</sequence>